<dbReference type="EMBL" id="CARXXK010000004">
    <property type="protein sequence ID" value="CAI6366898.1"/>
    <property type="molecule type" value="Genomic_DNA"/>
</dbReference>
<dbReference type="Gene3D" id="2.20.25.240">
    <property type="match status" value="1"/>
</dbReference>
<reference evidence="1 2" key="1">
    <citation type="submission" date="2023-01" db="EMBL/GenBank/DDBJ databases">
        <authorList>
            <person name="Whitehead M."/>
        </authorList>
    </citation>
    <scope>NUCLEOTIDE SEQUENCE [LARGE SCALE GENOMIC DNA]</scope>
</reference>
<accession>A0AAV0XFY0</accession>
<name>A0AAV0XFY0_9HEMI</name>
<organism evidence="1 2">
    <name type="scientific">Macrosiphum euphorbiae</name>
    <name type="common">potato aphid</name>
    <dbReference type="NCBI Taxonomy" id="13131"/>
    <lineage>
        <taxon>Eukaryota</taxon>
        <taxon>Metazoa</taxon>
        <taxon>Ecdysozoa</taxon>
        <taxon>Arthropoda</taxon>
        <taxon>Hexapoda</taxon>
        <taxon>Insecta</taxon>
        <taxon>Pterygota</taxon>
        <taxon>Neoptera</taxon>
        <taxon>Paraneoptera</taxon>
        <taxon>Hemiptera</taxon>
        <taxon>Sternorrhyncha</taxon>
        <taxon>Aphidomorpha</taxon>
        <taxon>Aphidoidea</taxon>
        <taxon>Aphididae</taxon>
        <taxon>Macrosiphini</taxon>
        <taxon>Macrosiphum</taxon>
    </lineage>
</organism>
<evidence type="ECO:0000313" key="2">
    <source>
        <dbReference type="Proteomes" id="UP001160148"/>
    </source>
</evidence>
<dbReference type="Proteomes" id="UP001160148">
    <property type="component" value="Unassembled WGS sequence"/>
</dbReference>
<protein>
    <recommendedName>
        <fullName evidence="3">FLYWCH-type domain-containing protein</fullName>
    </recommendedName>
</protein>
<evidence type="ECO:0008006" key="3">
    <source>
        <dbReference type="Google" id="ProtNLM"/>
    </source>
</evidence>
<sequence>MDNEEVFALPDHLVDHDYFLPVVYEDDHILREEEVEELVEDEEVEELDEEEEEEPIVRVSETYRLIPGVHNRSRIYVDNLGFKYYKRETKGQRVYLVCERQKQQNQYCPSTATVSANLNDNRIRLRFYHDHPPRVIDLNVPFLRETIEKLTVLENQYFVEFDQARRNLRIRDRASWRERENTTTVLAVYVQQLNRDEDLTGFLRRAGHRNDGYVQGIIGPYPQDQ</sequence>
<dbReference type="AlphaFoldDB" id="A0AAV0XFY0"/>
<keyword evidence="2" id="KW-1185">Reference proteome</keyword>
<comment type="caution">
    <text evidence="1">The sequence shown here is derived from an EMBL/GenBank/DDBJ whole genome shotgun (WGS) entry which is preliminary data.</text>
</comment>
<evidence type="ECO:0000313" key="1">
    <source>
        <dbReference type="EMBL" id="CAI6366898.1"/>
    </source>
</evidence>
<proteinExistence type="predicted"/>
<gene>
    <name evidence="1" type="ORF">MEUPH1_LOCUS21432</name>
</gene>